<evidence type="ECO:0000313" key="1">
    <source>
        <dbReference type="RefSeq" id="XP_059605943.1"/>
    </source>
</evidence>
<name>A0AAJ8E3E2_ASPNG</name>
<proteinExistence type="predicted"/>
<dbReference type="VEuPathDB" id="FungiDB:An02g00410"/>
<reference evidence="1" key="1">
    <citation type="submission" date="2025-02" db="EMBL/GenBank/DDBJ databases">
        <authorList>
            <consortium name="NCBI Genome Project"/>
        </authorList>
    </citation>
    <scope>NUCLEOTIDE SEQUENCE</scope>
</reference>
<accession>A0AAJ8E3E2</accession>
<protein>
    <submittedName>
        <fullName evidence="1">Uncharacterized protein</fullName>
    </submittedName>
</protein>
<reference evidence="1" key="2">
    <citation type="submission" date="2025-08" db="UniProtKB">
        <authorList>
            <consortium name="RefSeq"/>
        </authorList>
    </citation>
    <scope>IDENTIFICATION</scope>
</reference>
<dbReference type="GeneID" id="84590185"/>
<gene>
    <name evidence="1" type="ORF">An02g00410</name>
</gene>
<sequence length="87" mass="9630">MGSSASSSTAGSYGFDLRSRDWASRVIALRSFLRCADSVVAEEMNSTRKVSVMVYSLRDAQARLLRASLCKNTIDHLTDDPCPNRKE</sequence>
<organism evidence="1">
    <name type="scientific">Aspergillus niger</name>
    <dbReference type="NCBI Taxonomy" id="5061"/>
    <lineage>
        <taxon>Eukaryota</taxon>
        <taxon>Fungi</taxon>
        <taxon>Dikarya</taxon>
        <taxon>Ascomycota</taxon>
        <taxon>Pezizomycotina</taxon>
        <taxon>Eurotiomycetes</taxon>
        <taxon>Eurotiomycetidae</taxon>
        <taxon>Eurotiales</taxon>
        <taxon>Aspergillaceae</taxon>
        <taxon>Aspergillus</taxon>
        <taxon>Aspergillus subgen. Circumdati</taxon>
    </lineage>
</organism>
<dbReference type="RefSeq" id="XP_059605943.1">
    <property type="nucleotide sequence ID" value="XM_059745996.1"/>
</dbReference>
<dbReference type="KEGG" id="ang:An02g00410"/>
<dbReference type="AlphaFoldDB" id="A0AAJ8E3E2"/>